<dbReference type="GO" id="GO:0006355">
    <property type="term" value="P:regulation of DNA-templated transcription"/>
    <property type="evidence" value="ECO:0007669"/>
    <property type="project" value="InterPro"/>
</dbReference>
<evidence type="ECO:0000256" key="3">
    <source>
        <dbReference type="ARBA" id="ARBA00023242"/>
    </source>
</evidence>
<dbReference type="InterPro" id="IPR009038">
    <property type="entry name" value="GOLD_dom"/>
</dbReference>
<feature type="domain" description="CRAL-TRIO" evidence="6">
    <location>
        <begin position="1"/>
        <end position="109"/>
    </location>
</feature>
<name>A0A154PHL1_DUFNO</name>
<feature type="region of interest" description="Disordered" evidence="5">
    <location>
        <begin position="352"/>
        <end position="386"/>
    </location>
</feature>
<feature type="compositionally biased region" description="Polar residues" evidence="5">
    <location>
        <begin position="993"/>
        <end position="1023"/>
    </location>
</feature>
<dbReference type="Gene3D" id="3.40.525.10">
    <property type="entry name" value="CRAL-TRIO lipid binding domain"/>
    <property type="match status" value="1"/>
</dbReference>
<evidence type="ECO:0000256" key="1">
    <source>
        <dbReference type="ARBA" id="ARBA00004123"/>
    </source>
</evidence>
<keyword evidence="9" id="KW-1185">Reference proteome</keyword>
<dbReference type="InterPro" id="IPR001251">
    <property type="entry name" value="CRAL-TRIO_dom"/>
</dbReference>
<dbReference type="CDD" id="cd22397">
    <property type="entry name" value="KH-I_FUBP_rpt2"/>
    <property type="match status" value="1"/>
</dbReference>
<dbReference type="CDD" id="cd22399">
    <property type="entry name" value="KH-I_FUBP_rpt4"/>
    <property type="match status" value="1"/>
</dbReference>
<dbReference type="PROSITE" id="PS50191">
    <property type="entry name" value="CRAL_TRIO"/>
    <property type="match status" value="1"/>
</dbReference>
<feature type="compositionally biased region" description="Polar residues" evidence="5">
    <location>
        <begin position="567"/>
        <end position="584"/>
    </location>
</feature>
<evidence type="ECO:0000259" key="7">
    <source>
        <dbReference type="PROSITE" id="PS50866"/>
    </source>
</evidence>
<feature type="compositionally biased region" description="Low complexity" evidence="5">
    <location>
        <begin position="886"/>
        <end position="902"/>
    </location>
</feature>
<evidence type="ECO:0000259" key="6">
    <source>
        <dbReference type="PROSITE" id="PS50191"/>
    </source>
</evidence>
<dbReference type="CDD" id="cd22398">
    <property type="entry name" value="KH-I_FUBP_rpt3"/>
    <property type="match status" value="1"/>
</dbReference>
<dbReference type="PROSITE" id="PS50866">
    <property type="entry name" value="GOLD"/>
    <property type="match status" value="1"/>
</dbReference>
<dbReference type="InterPro" id="IPR015096">
    <property type="entry name" value="FUBP_C"/>
</dbReference>
<comment type="subcellular location">
    <subcellularLocation>
        <location evidence="1">Nucleus</location>
    </subcellularLocation>
</comment>
<dbReference type="OrthoDB" id="5204190at2759"/>
<dbReference type="EMBL" id="KQ434910">
    <property type="protein sequence ID" value="KZC11341.1"/>
    <property type="molecule type" value="Genomic_DNA"/>
</dbReference>
<keyword evidence="2" id="KW-0677">Repeat</keyword>
<dbReference type="InterPro" id="IPR036865">
    <property type="entry name" value="CRAL-TRIO_dom_sf"/>
</dbReference>
<protein>
    <submittedName>
        <fullName evidence="8">Far upstream element-binding protein 1</fullName>
    </submittedName>
</protein>
<feature type="domain" description="GOLD" evidence="7">
    <location>
        <begin position="155"/>
        <end position="292"/>
    </location>
</feature>
<feature type="region of interest" description="Disordered" evidence="5">
    <location>
        <begin position="953"/>
        <end position="1023"/>
    </location>
</feature>
<dbReference type="SMART" id="SM00322">
    <property type="entry name" value="KH"/>
    <property type="match status" value="4"/>
</dbReference>
<accession>A0A154PHL1</accession>
<dbReference type="InterPro" id="IPR036612">
    <property type="entry name" value="KH_dom_type_1_sf"/>
</dbReference>
<dbReference type="CDD" id="cd22396">
    <property type="entry name" value="KH-I_FUBP_rpt1"/>
    <property type="match status" value="1"/>
</dbReference>
<feature type="region of interest" description="Disordered" evidence="5">
    <location>
        <begin position="852"/>
        <end position="905"/>
    </location>
</feature>
<proteinExistence type="predicted"/>
<feature type="region of interest" description="Disordered" evidence="5">
    <location>
        <begin position="658"/>
        <end position="685"/>
    </location>
</feature>
<evidence type="ECO:0000313" key="9">
    <source>
        <dbReference type="Proteomes" id="UP000076502"/>
    </source>
</evidence>
<dbReference type="Pfam" id="PF00013">
    <property type="entry name" value="KH_1"/>
    <property type="match status" value="4"/>
</dbReference>
<dbReference type="STRING" id="178035.A0A154PHL1"/>
<evidence type="ECO:0000313" key="8">
    <source>
        <dbReference type="EMBL" id="KZC11341.1"/>
    </source>
</evidence>
<feature type="region of interest" description="Disordered" evidence="5">
    <location>
        <begin position="316"/>
        <end position="337"/>
    </location>
</feature>
<dbReference type="AlphaFoldDB" id="A0A154PHL1"/>
<dbReference type="PROSITE" id="PS50084">
    <property type="entry name" value="KH_TYPE_1"/>
    <property type="match status" value="4"/>
</dbReference>
<evidence type="ECO:0000256" key="2">
    <source>
        <dbReference type="ARBA" id="ARBA00022737"/>
    </source>
</evidence>
<sequence>MTNRAGIWDMLVCTSMIDVQWGMPALLRIIEIVEINYPETMGRVVFMRAPRCFPILWTLISTFINENTRKKFIFYCGTNYQEEGPGSLTEYISSEIIPEFLGGSCEANICEVYDMVPRRFYIFDATPIDVYINEGGLVPKHLYKMDLENTSTEHEQSLYHSISLSRGQIHRIIIHSNDRGSVLTWDFDVMRHNVIFTVLYQANDDNKQILSSGSSESLANEAAEVLETEEVKGHFVKVQPNILCHDGESIQGSHIMQEAGIYVLQWYNQDDQGEFLPSISGHKAQLMYFYETLPSVHYRGSMMSLQSAIAAKINPAGAQTNPDTKLKRPLEDGSEPEAKKMASLVTDSLIGLRGPPGGNSLGDSSSQSGRASQAGSSGPIGNVGGICNEDIRVPDKMVGLIIGRGGEQITRLQSETGCKIQMAPESGGLPERVCTLTGSREAVNRAKELVLSIVNQRSRTEGIADMNMSGSGGSGMMGGHPGLVEIMIPGPKVGLIIGKGGETIKQLQEKSGAKMVVIQEGPSQEQEKPLRITGDPQKVDYAKQLVYELIAEKEIQMFHRGSRSSERSGNYSNENSFNHGSGTTDGVEVLVPRAAVGVVIGKGGDMIKKIQAETGARVQFQQGREDGPGDRKCILSGKHQAVEQVRQRIQELIDSVMRRDDGRGGGNMGARTSGPRGNGFGGNRNPNEYGGWDRRQGGPMQDKVETTFTVPSSKCGIIIGKGGETIKQINQQTGAHCELDRRNQSNENEKIFIIRGNPEQVEHAKRIFSEKLGMAPANPSFTGAQGAIGYNPTWNAGTAYQAWPNQPQTADTNAANQAPVQVNPQTGQPDYSAQWAEYYRSLGMHREADMIEQQAKQGKPEHNPQSGEVLGNAQNQPNAPAPGTPGPAQQQQPTQQVGATQNGGQADYSAQWAEYYRSIGKIKEAEAIEAQMKAGKLGMQNNQIAQQQMQQNMQGQSGPTGAAPNAFPQAYGNYPTINPGSTPVSYYAPAGAGSTSQPQAGQQNPSFPTGYQNYPYSQSNTES</sequence>
<keyword evidence="4" id="KW-0694">RNA-binding</keyword>
<dbReference type="InterPro" id="IPR036598">
    <property type="entry name" value="GOLD_dom_sf"/>
</dbReference>
<dbReference type="GO" id="GO:0003723">
    <property type="term" value="F:RNA binding"/>
    <property type="evidence" value="ECO:0007669"/>
    <property type="project" value="UniProtKB-UniRule"/>
</dbReference>
<dbReference type="PANTHER" id="PTHR10288">
    <property type="entry name" value="KH DOMAIN CONTAINING RNA BINDING PROTEIN"/>
    <property type="match status" value="1"/>
</dbReference>
<dbReference type="Gene3D" id="2.60.120.680">
    <property type="entry name" value="GOLD domain"/>
    <property type="match status" value="1"/>
</dbReference>
<gene>
    <name evidence="8" type="ORF">WN55_02575</name>
</gene>
<evidence type="ECO:0000256" key="4">
    <source>
        <dbReference type="PROSITE-ProRule" id="PRU00117"/>
    </source>
</evidence>
<feature type="compositionally biased region" description="Basic and acidic residues" evidence="5">
    <location>
        <begin position="324"/>
        <end position="337"/>
    </location>
</feature>
<dbReference type="Gene3D" id="3.30.1370.10">
    <property type="entry name" value="K Homology domain, type 1"/>
    <property type="match status" value="4"/>
</dbReference>
<dbReference type="GO" id="GO:0005634">
    <property type="term" value="C:nucleus"/>
    <property type="evidence" value="ECO:0007669"/>
    <property type="project" value="UniProtKB-SubCell"/>
</dbReference>
<keyword evidence="3" id="KW-0539">Nucleus</keyword>
<dbReference type="CDD" id="cd00170">
    <property type="entry name" value="SEC14"/>
    <property type="match status" value="1"/>
</dbReference>
<dbReference type="Pfam" id="PF00650">
    <property type="entry name" value="CRAL_TRIO"/>
    <property type="match status" value="1"/>
</dbReference>
<evidence type="ECO:0000256" key="5">
    <source>
        <dbReference type="SAM" id="MobiDB-lite"/>
    </source>
</evidence>
<dbReference type="Proteomes" id="UP000076502">
    <property type="component" value="Unassembled WGS sequence"/>
</dbReference>
<organism evidence="8 9">
    <name type="scientific">Dufourea novaeangliae</name>
    <name type="common">Sweat bee</name>
    <dbReference type="NCBI Taxonomy" id="178035"/>
    <lineage>
        <taxon>Eukaryota</taxon>
        <taxon>Metazoa</taxon>
        <taxon>Ecdysozoa</taxon>
        <taxon>Arthropoda</taxon>
        <taxon>Hexapoda</taxon>
        <taxon>Insecta</taxon>
        <taxon>Pterygota</taxon>
        <taxon>Neoptera</taxon>
        <taxon>Endopterygota</taxon>
        <taxon>Hymenoptera</taxon>
        <taxon>Apocrita</taxon>
        <taxon>Aculeata</taxon>
        <taxon>Apoidea</taxon>
        <taxon>Anthophila</taxon>
        <taxon>Halictidae</taxon>
        <taxon>Rophitinae</taxon>
        <taxon>Dufourea</taxon>
    </lineage>
</organism>
<feature type="region of interest" description="Disordered" evidence="5">
    <location>
        <begin position="559"/>
        <end position="584"/>
    </location>
</feature>
<dbReference type="SUPFAM" id="SSF54791">
    <property type="entry name" value="Eukaryotic type KH-domain (KH-domain type I)"/>
    <property type="match status" value="4"/>
</dbReference>
<feature type="compositionally biased region" description="Low complexity" evidence="5">
    <location>
        <begin position="361"/>
        <end position="377"/>
    </location>
</feature>
<dbReference type="SUPFAM" id="SSF52087">
    <property type="entry name" value="CRAL/TRIO domain"/>
    <property type="match status" value="1"/>
</dbReference>
<dbReference type="SUPFAM" id="SSF101576">
    <property type="entry name" value="Supernatant protein factor (SPF), C-terminal domain"/>
    <property type="match status" value="1"/>
</dbReference>
<reference evidence="8 9" key="1">
    <citation type="submission" date="2015-07" db="EMBL/GenBank/DDBJ databases">
        <title>The genome of Dufourea novaeangliae.</title>
        <authorList>
            <person name="Pan H."/>
            <person name="Kapheim K."/>
        </authorList>
    </citation>
    <scope>NUCLEOTIDE SEQUENCE [LARGE SCALE GENOMIC DNA]</scope>
    <source>
        <strain evidence="8">0120121106</strain>
        <tissue evidence="8">Whole body</tissue>
    </source>
</reference>
<dbReference type="InterPro" id="IPR004088">
    <property type="entry name" value="KH_dom_type_1"/>
</dbReference>
<dbReference type="InterPro" id="IPR004087">
    <property type="entry name" value="KH_dom"/>
</dbReference>
<dbReference type="Pfam" id="PF09005">
    <property type="entry name" value="FUBP_C"/>
    <property type="match status" value="2"/>
</dbReference>
<feature type="compositionally biased region" description="Polar residues" evidence="5">
    <location>
        <begin position="975"/>
        <end position="984"/>
    </location>
</feature>